<proteinExistence type="predicted"/>
<dbReference type="EMBL" id="JAUTXU010000233">
    <property type="protein sequence ID" value="KAK3696984.1"/>
    <property type="molecule type" value="Genomic_DNA"/>
</dbReference>
<organism evidence="1 2">
    <name type="scientific">Vermiconidia calcicola</name>
    <dbReference type="NCBI Taxonomy" id="1690605"/>
    <lineage>
        <taxon>Eukaryota</taxon>
        <taxon>Fungi</taxon>
        <taxon>Dikarya</taxon>
        <taxon>Ascomycota</taxon>
        <taxon>Pezizomycotina</taxon>
        <taxon>Dothideomycetes</taxon>
        <taxon>Dothideomycetidae</taxon>
        <taxon>Mycosphaerellales</taxon>
        <taxon>Extremaceae</taxon>
        <taxon>Vermiconidia</taxon>
    </lineage>
</organism>
<keyword evidence="2" id="KW-1185">Reference proteome</keyword>
<sequence length="248" mass="27930">MTAQKQASLLGLPVELRHNIYDHIFNLELQCKVLDGYSKGGDYSRYSAIRSQGAKLQLPWLNLMFTCNSIAKELCSYMSLAIFTEDNTNHTYELTLEVRQNRIASLTWNKILCQPSYASTIVANIGVIGPYDDGPQPIMAELQTLNLLLHCGMLLDTKRPLRESMSVAMLLVNVRLADERSDYIDFYIAMMIDDCARHLAAAGVLSGYVGCMQVNYGDATGDVVIVQREKARISDRWMPYRFGWGVGR</sequence>
<dbReference type="Proteomes" id="UP001281147">
    <property type="component" value="Unassembled WGS sequence"/>
</dbReference>
<comment type="caution">
    <text evidence="1">The sequence shown here is derived from an EMBL/GenBank/DDBJ whole genome shotgun (WGS) entry which is preliminary data.</text>
</comment>
<evidence type="ECO:0000313" key="2">
    <source>
        <dbReference type="Proteomes" id="UP001281147"/>
    </source>
</evidence>
<accession>A0ACC3MJZ0</accession>
<name>A0ACC3MJZ0_9PEZI</name>
<evidence type="ECO:0000313" key="1">
    <source>
        <dbReference type="EMBL" id="KAK3696984.1"/>
    </source>
</evidence>
<protein>
    <submittedName>
        <fullName evidence="1">Uncharacterized protein</fullName>
    </submittedName>
</protein>
<reference evidence="1" key="1">
    <citation type="submission" date="2023-07" db="EMBL/GenBank/DDBJ databases">
        <title>Black Yeasts Isolated from many extreme environments.</title>
        <authorList>
            <person name="Coleine C."/>
            <person name="Stajich J.E."/>
            <person name="Selbmann L."/>
        </authorList>
    </citation>
    <scope>NUCLEOTIDE SEQUENCE</scope>
    <source>
        <strain evidence="1">CCFEE 5714</strain>
    </source>
</reference>
<gene>
    <name evidence="1" type="ORF">LTR37_017691</name>
</gene>